<dbReference type="InterPro" id="IPR052175">
    <property type="entry name" value="ComplexI-like_HydComp"/>
</dbReference>
<dbReference type="PANTHER" id="PTHR42682:SF5">
    <property type="entry name" value="HYDROGENASE-4 COMPONENT F"/>
    <property type="match status" value="1"/>
</dbReference>
<dbReference type="GO" id="GO:0016491">
    <property type="term" value="F:oxidoreductase activity"/>
    <property type="evidence" value="ECO:0007669"/>
    <property type="project" value="UniProtKB-KW"/>
</dbReference>
<sequence>MSTLMITAEAVLAPPDSAALDPAVLPGTAVLLVAMGLPVLAAAVYGLTGWRRATAWVGAATAALMVITSGVLAMRVLDAGPVDGAAGLLRADALGVFMLLVIGVVATVATAGTPAHLRGEIAAGRASLRTATRHCVLVQLFLATMALAVLAANLGLMWVAVEATTVVTAFLVGQRRSRAAVEAAWKYVVICSAGIALALLGALLLNYASQHAGRGAGLDWAALSDTAAALDPGTTQIAVILLIIGFGTKAGLAPMHAWLPDAHSQAPAPVSALMSGVLLAVAFSAILRVKVIADAALGVGFARTLLIVIALASLLLAATALLGQRDYKRMLAYSSIEHMALLALGAAAGSHLAMAAVLLHMLGHGLVKSSLFLSAGHILQATATSSIAGVRALLARAPALAGCFGVGIVALIGFPPFSVFASELAIARAGAAAGLGPAVAAAFTLVVVIAAALLGHTSRMLLGAPGDAPGAATAPVTLTGRPDRAQPATAIAPIAAALALCAVLGIGLGPLSALLDAAATVVTGAP</sequence>
<proteinExistence type="predicted"/>
<keyword evidence="5 10" id="KW-0560">Oxidoreductase</keyword>
<feature type="transmembrane region" description="Helical" evidence="8">
    <location>
        <begin position="295"/>
        <end position="318"/>
    </location>
</feature>
<feature type="transmembrane region" description="Helical" evidence="8">
    <location>
        <begin position="397"/>
        <end position="417"/>
    </location>
</feature>
<organism evidence="10 11">
    <name type="scientific">Pseudonocardia parietis</name>
    <dbReference type="NCBI Taxonomy" id="570936"/>
    <lineage>
        <taxon>Bacteria</taxon>
        <taxon>Bacillati</taxon>
        <taxon>Actinomycetota</taxon>
        <taxon>Actinomycetes</taxon>
        <taxon>Pseudonocardiales</taxon>
        <taxon>Pseudonocardiaceae</taxon>
        <taxon>Pseudonocardia</taxon>
    </lineage>
</organism>
<comment type="caution">
    <text evidence="10">The sequence shown here is derived from an EMBL/GenBank/DDBJ whole genome shotgun (WGS) entry which is preliminary data.</text>
</comment>
<evidence type="ECO:0000256" key="2">
    <source>
        <dbReference type="ARBA" id="ARBA00022475"/>
    </source>
</evidence>
<evidence type="ECO:0000256" key="8">
    <source>
        <dbReference type="SAM" id="Phobius"/>
    </source>
</evidence>
<feature type="transmembrane region" description="Helical" evidence="8">
    <location>
        <begin position="339"/>
        <end position="359"/>
    </location>
</feature>
<feature type="transmembrane region" description="Helical" evidence="8">
    <location>
        <begin position="29"/>
        <end position="48"/>
    </location>
</feature>
<protein>
    <submittedName>
        <fullName evidence="10">Hydrogenase-4 component F</fullName>
        <ecNumber evidence="10">1.-.-.-</ecNumber>
    </submittedName>
</protein>
<dbReference type="EMBL" id="JAGINU010000001">
    <property type="protein sequence ID" value="MBP2364888.1"/>
    <property type="molecule type" value="Genomic_DNA"/>
</dbReference>
<evidence type="ECO:0000313" key="10">
    <source>
        <dbReference type="EMBL" id="MBP2364888.1"/>
    </source>
</evidence>
<evidence type="ECO:0000256" key="5">
    <source>
        <dbReference type="ARBA" id="ARBA00023002"/>
    </source>
</evidence>
<dbReference type="EC" id="1.-.-.-" evidence="10"/>
<feature type="transmembrane region" description="Helical" evidence="8">
    <location>
        <begin position="55"/>
        <end position="73"/>
    </location>
</feature>
<feature type="transmembrane region" description="Helical" evidence="8">
    <location>
        <begin position="131"/>
        <end position="150"/>
    </location>
</feature>
<feature type="transmembrane region" description="Helical" evidence="8">
    <location>
        <begin position="237"/>
        <end position="258"/>
    </location>
</feature>
<dbReference type="RefSeq" id="WP_245350642.1">
    <property type="nucleotide sequence ID" value="NZ_JAGINU010000001.1"/>
</dbReference>
<comment type="subcellular location">
    <subcellularLocation>
        <location evidence="1">Cell membrane</location>
        <topology evidence="1">Multi-pass membrane protein</topology>
    </subcellularLocation>
    <subcellularLocation>
        <location evidence="7">Membrane</location>
        <topology evidence="7">Multi-pass membrane protein</topology>
    </subcellularLocation>
</comment>
<reference evidence="10 11" key="1">
    <citation type="submission" date="2021-03" db="EMBL/GenBank/DDBJ databases">
        <title>Sequencing the genomes of 1000 actinobacteria strains.</title>
        <authorList>
            <person name="Klenk H.-P."/>
        </authorList>
    </citation>
    <scope>NUCLEOTIDE SEQUENCE [LARGE SCALE GENOMIC DNA]</scope>
    <source>
        <strain evidence="10 11">DSM 45256</strain>
    </source>
</reference>
<evidence type="ECO:0000313" key="11">
    <source>
        <dbReference type="Proteomes" id="UP001519295"/>
    </source>
</evidence>
<evidence type="ECO:0000256" key="7">
    <source>
        <dbReference type="RuleBase" id="RU000320"/>
    </source>
</evidence>
<keyword evidence="4 8" id="KW-1133">Transmembrane helix</keyword>
<accession>A0ABS4VLU2</accession>
<feature type="domain" description="NADH:quinone oxidoreductase/Mrp antiporter transmembrane" evidence="9">
    <location>
        <begin position="151"/>
        <end position="444"/>
    </location>
</feature>
<keyword evidence="6 8" id="KW-0472">Membrane</keyword>
<dbReference type="PANTHER" id="PTHR42682">
    <property type="entry name" value="HYDROGENASE-4 COMPONENT F"/>
    <property type="match status" value="1"/>
</dbReference>
<feature type="transmembrane region" description="Helical" evidence="8">
    <location>
        <begin position="270"/>
        <end position="289"/>
    </location>
</feature>
<feature type="transmembrane region" description="Helical" evidence="8">
    <location>
        <begin position="93"/>
        <end position="111"/>
    </location>
</feature>
<dbReference type="Pfam" id="PF00361">
    <property type="entry name" value="Proton_antipo_M"/>
    <property type="match status" value="1"/>
</dbReference>
<feature type="transmembrane region" description="Helical" evidence="8">
    <location>
        <begin position="429"/>
        <end position="454"/>
    </location>
</feature>
<dbReference type="InterPro" id="IPR001750">
    <property type="entry name" value="ND/Mrp_TM"/>
</dbReference>
<evidence type="ECO:0000256" key="1">
    <source>
        <dbReference type="ARBA" id="ARBA00004651"/>
    </source>
</evidence>
<evidence type="ECO:0000256" key="4">
    <source>
        <dbReference type="ARBA" id="ARBA00022989"/>
    </source>
</evidence>
<dbReference type="InterPro" id="IPR003918">
    <property type="entry name" value="NADH_UbQ_OxRdtase"/>
</dbReference>
<name>A0ABS4VLU2_9PSEU</name>
<evidence type="ECO:0000256" key="3">
    <source>
        <dbReference type="ARBA" id="ARBA00022692"/>
    </source>
</evidence>
<dbReference type="PRINTS" id="PR01437">
    <property type="entry name" value="NUOXDRDTASE4"/>
</dbReference>
<evidence type="ECO:0000256" key="6">
    <source>
        <dbReference type="ARBA" id="ARBA00023136"/>
    </source>
</evidence>
<dbReference type="Proteomes" id="UP001519295">
    <property type="component" value="Unassembled WGS sequence"/>
</dbReference>
<keyword evidence="3 7" id="KW-0812">Transmembrane</keyword>
<keyword evidence="11" id="KW-1185">Reference proteome</keyword>
<evidence type="ECO:0000259" key="9">
    <source>
        <dbReference type="Pfam" id="PF00361"/>
    </source>
</evidence>
<feature type="transmembrane region" description="Helical" evidence="8">
    <location>
        <begin position="185"/>
        <end position="208"/>
    </location>
</feature>
<feature type="transmembrane region" description="Helical" evidence="8">
    <location>
        <begin position="488"/>
        <end position="508"/>
    </location>
</feature>
<keyword evidence="2" id="KW-1003">Cell membrane</keyword>
<gene>
    <name evidence="10" type="ORF">JOF36_000584</name>
</gene>